<dbReference type="InterPro" id="IPR000515">
    <property type="entry name" value="MetI-like"/>
</dbReference>
<dbReference type="GO" id="GO:0015098">
    <property type="term" value="F:molybdate ion transmembrane transporter activity"/>
    <property type="evidence" value="ECO:0007669"/>
    <property type="project" value="UniProtKB-UniRule"/>
</dbReference>
<evidence type="ECO:0000256" key="5">
    <source>
        <dbReference type="ARBA" id="ARBA00022475"/>
    </source>
</evidence>
<reference evidence="14 16" key="2">
    <citation type="submission" date="2019-07" db="EMBL/GenBank/DDBJ databases">
        <title>Tepidimonas ignava SPS-1037 draft genome.</title>
        <authorList>
            <person name="Da Costa M.S."/>
            <person name="Froufe H.J.C."/>
            <person name="Egas C."/>
            <person name="Albuquerque L."/>
        </authorList>
    </citation>
    <scope>NUCLEOTIDE SEQUENCE [LARGE SCALE GENOMIC DNA]</scope>
    <source>
        <strain evidence="14 16">SPS-1037</strain>
    </source>
</reference>
<organism evidence="13 15">
    <name type="scientific">Tepidimonas ignava</name>
    <dbReference type="NCBI Taxonomy" id="114249"/>
    <lineage>
        <taxon>Bacteria</taxon>
        <taxon>Pseudomonadati</taxon>
        <taxon>Pseudomonadota</taxon>
        <taxon>Betaproteobacteria</taxon>
        <taxon>Burkholderiales</taxon>
        <taxon>Tepidimonas</taxon>
    </lineage>
</organism>
<dbReference type="Proteomes" id="UP000295536">
    <property type="component" value="Unassembled WGS sequence"/>
</dbReference>
<feature type="domain" description="ABC transmembrane type-1" evidence="12">
    <location>
        <begin position="6"/>
        <end position="208"/>
    </location>
</feature>
<keyword evidence="8 10" id="KW-1133">Transmembrane helix</keyword>
<name>A0A4R3L9E4_9BURK</name>
<evidence type="ECO:0000256" key="9">
    <source>
        <dbReference type="ARBA" id="ARBA00023136"/>
    </source>
</evidence>
<keyword evidence="7 10" id="KW-0812">Transmembrane</keyword>
<evidence type="ECO:0000313" key="13">
    <source>
        <dbReference type="EMBL" id="TCS96309.1"/>
    </source>
</evidence>
<dbReference type="InterPro" id="IPR035906">
    <property type="entry name" value="MetI-like_sf"/>
</dbReference>
<dbReference type="NCBIfam" id="TIGR02141">
    <property type="entry name" value="modB_ABC"/>
    <property type="match status" value="1"/>
</dbReference>
<dbReference type="EMBL" id="VJNC01000002">
    <property type="protein sequence ID" value="TSE23654.1"/>
    <property type="molecule type" value="Genomic_DNA"/>
</dbReference>
<comment type="function">
    <text evidence="1 11">Part of the binding-protein-dependent transport system for molybdenum; probably responsible for the translocation of the substrate across the membrane.</text>
</comment>
<evidence type="ECO:0000256" key="11">
    <source>
        <dbReference type="RuleBase" id="RU365097"/>
    </source>
</evidence>
<feature type="transmembrane region" description="Helical" evidence="10">
    <location>
        <begin position="44"/>
        <end position="63"/>
    </location>
</feature>
<evidence type="ECO:0000313" key="14">
    <source>
        <dbReference type="EMBL" id="TSE23654.1"/>
    </source>
</evidence>
<dbReference type="EMBL" id="SMAH01000012">
    <property type="protein sequence ID" value="TCS96309.1"/>
    <property type="molecule type" value="Genomic_DNA"/>
</dbReference>
<evidence type="ECO:0000259" key="12">
    <source>
        <dbReference type="PROSITE" id="PS50928"/>
    </source>
</evidence>
<protein>
    <recommendedName>
        <fullName evidence="11">Molybdenum transport system permease</fullName>
    </recommendedName>
</protein>
<comment type="similarity">
    <text evidence="3 11">Belongs to the binding-protein-dependent transport system permease family. CysTW subfamily.</text>
</comment>
<accession>A0A4R3L9E4</accession>
<keyword evidence="9 10" id="KW-0472">Membrane</keyword>
<dbReference type="PANTHER" id="PTHR30183:SF8">
    <property type="entry name" value="MOLYBDENUM TRANSPORT SYSTEM PERMEASE"/>
    <property type="match status" value="1"/>
</dbReference>
<dbReference type="InterPro" id="IPR011867">
    <property type="entry name" value="ModB_ABC"/>
</dbReference>
<feature type="transmembrane region" description="Helical" evidence="10">
    <location>
        <begin position="83"/>
        <end position="103"/>
    </location>
</feature>
<evidence type="ECO:0000256" key="2">
    <source>
        <dbReference type="ARBA" id="ARBA00004651"/>
    </source>
</evidence>
<comment type="caution">
    <text evidence="13">The sequence shown here is derived from an EMBL/GenBank/DDBJ whole genome shotgun (WGS) entry which is preliminary data.</text>
</comment>
<evidence type="ECO:0000256" key="6">
    <source>
        <dbReference type="ARBA" id="ARBA00022505"/>
    </source>
</evidence>
<sequence length="222" mass="23778">MDWPALMLSLELAAATLAVLLPLGLALGRWLARTAWAGKAWVEALVVLPLVLPPTVLGYYLLVTLGAGSPLGAWLAEHLGVRLTFNFAGLLLASVVFNLPFMVQPIQRAFEAIPRELREAAAVHGLGAWQTLWRVELPLAWPGILSALVLTFVHTLGEFGVVLMVGGNIPGETRTIAIAIYDRVQAFDLASADRMALLLTLLSLLAVAASFGATARLRRRGG</sequence>
<dbReference type="RefSeq" id="WP_132963130.1">
    <property type="nucleotide sequence ID" value="NZ_DAIPFN010000026.1"/>
</dbReference>
<keyword evidence="11" id="KW-0997">Cell inner membrane</keyword>
<dbReference type="CDD" id="cd06261">
    <property type="entry name" value="TM_PBP2"/>
    <property type="match status" value="1"/>
</dbReference>
<evidence type="ECO:0000256" key="10">
    <source>
        <dbReference type="RuleBase" id="RU363032"/>
    </source>
</evidence>
<dbReference type="Proteomes" id="UP000315577">
    <property type="component" value="Unassembled WGS sequence"/>
</dbReference>
<comment type="subcellular location">
    <subcellularLocation>
        <location evidence="11">Cell inner membrane</location>
        <topology evidence="11">Multi-pass membrane protein</topology>
    </subcellularLocation>
    <subcellularLocation>
        <location evidence="2 10">Cell membrane</location>
        <topology evidence="2 10">Multi-pass membrane protein</topology>
    </subcellularLocation>
</comment>
<proteinExistence type="inferred from homology"/>
<evidence type="ECO:0000256" key="7">
    <source>
        <dbReference type="ARBA" id="ARBA00022692"/>
    </source>
</evidence>
<gene>
    <name evidence="14" type="primary">modB</name>
    <name evidence="13" type="ORF">EDC36_11298</name>
    <name evidence="14" type="ORF">Tigna_00348</name>
</gene>
<reference evidence="13 15" key="1">
    <citation type="submission" date="2019-03" db="EMBL/GenBank/DDBJ databases">
        <title>Genomic Encyclopedia of Type Strains, Phase IV (KMG-IV): sequencing the most valuable type-strain genomes for metagenomic binning, comparative biology and taxonomic classification.</title>
        <authorList>
            <person name="Goeker M."/>
        </authorList>
    </citation>
    <scope>NUCLEOTIDE SEQUENCE [LARGE SCALE GENOMIC DNA]</scope>
    <source>
        <strain evidence="13 15">DSM 12034</strain>
    </source>
</reference>
<keyword evidence="5" id="KW-1003">Cell membrane</keyword>
<evidence type="ECO:0000256" key="8">
    <source>
        <dbReference type="ARBA" id="ARBA00022989"/>
    </source>
</evidence>
<feature type="transmembrane region" description="Helical" evidence="10">
    <location>
        <begin position="195"/>
        <end position="215"/>
    </location>
</feature>
<feature type="transmembrane region" description="Helical" evidence="10">
    <location>
        <begin position="12"/>
        <end position="32"/>
    </location>
</feature>
<dbReference type="GO" id="GO:0005886">
    <property type="term" value="C:plasma membrane"/>
    <property type="evidence" value="ECO:0007669"/>
    <property type="project" value="UniProtKB-SubCell"/>
</dbReference>
<dbReference type="AlphaFoldDB" id="A0A4R3L9E4"/>
<dbReference type="SUPFAM" id="SSF161098">
    <property type="entry name" value="MetI-like"/>
    <property type="match status" value="1"/>
</dbReference>
<keyword evidence="6 11" id="KW-0500">Molybdenum</keyword>
<evidence type="ECO:0000256" key="3">
    <source>
        <dbReference type="ARBA" id="ARBA00007069"/>
    </source>
</evidence>
<keyword evidence="4 10" id="KW-0813">Transport</keyword>
<dbReference type="Pfam" id="PF00528">
    <property type="entry name" value="BPD_transp_1"/>
    <property type="match status" value="1"/>
</dbReference>
<feature type="transmembrane region" description="Helical" evidence="10">
    <location>
        <begin position="139"/>
        <end position="157"/>
    </location>
</feature>
<dbReference type="PROSITE" id="PS50928">
    <property type="entry name" value="ABC_TM1"/>
    <property type="match status" value="1"/>
</dbReference>
<evidence type="ECO:0000256" key="4">
    <source>
        <dbReference type="ARBA" id="ARBA00022448"/>
    </source>
</evidence>
<evidence type="ECO:0000313" key="16">
    <source>
        <dbReference type="Proteomes" id="UP000315577"/>
    </source>
</evidence>
<evidence type="ECO:0000313" key="15">
    <source>
        <dbReference type="Proteomes" id="UP000295536"/>
    </source>
</evidence>
<evidence type="ECO:0000256" key="1">
    <source>
        <dbReference type="ARBA" id="ARBA00002949"/>
    </source>
</evidence>
<dbReference type="Gene3D" id="1.10.3720.10">
    <property type="entry name" value="MetI-like"/>
    <property type="match status" value="1"/>
</dbReference>
<keyword evidence="16" id="KW-1185">Reference proteome</keyword>
<dbReference type="OrthoDB" id="9795403at2"/>
<dbReference type="PANTHER" id="PTHR30183">
    <property type="entry name" value="MOLYBDENUM TRANSPORT SYSTEM PERMEASE PROTEIN MODB"/>
    <property type="match status" value="1"/>
</dbReference>